<evidence type="ECO:0000313" key="3">
    <source>
        <dbReference type="Proteomes" id="UP000054560"/>
    </source>
</evidence>
<dbReference type="AlphaFoldDB" id="A0A0L0FWL1"/>
<reference evidence="2 3" key="1">
    <citation type="submission" date="2011-02" db="EMBL/GenBank/DDBJ databases">
        <title>The Genome Sequence of Sphaeroforma arctica JP610.</title>
        <authorList>
            <consortium name="The Broad Institute Genome Sequencing Platform"/>
            <person name="Russ C."/>
            <person name="Cuomo C."/>
            <person name="Young S.K."/>
            <person name="Zeng Q."/>
            <person name="Gargeya S."/>
            <person name="Alvarado L."/>
            <person name="Berlin A."/>
            <person name="Chapman S.B."/>
            <person name="Chen Z."/>
            <person name="Freedman E."/>
            <person name="Gellesch M."/>
            <person name="Goldberg J."/>
            <person name="Griggs A."/>
            <person name="Gujja S."/>
            <person name="Heilman E."/>
            <person name="Heiman D."/>
            <person name="Howarth C."/>
            <person name="Mehta T."/>
            <person name="Neiman D."/>
            <person name="Pearson M."/>
            <person name="Roberts A."/>
            <person name="Saif S."/>
            <person name="Shea T."/>
            <person name="Shenoy N."/>
            <person name="Sisk P."/>
            <person name="Stolte C."/>
            <person name="Sykes S."/>
            <person name="White J."/>
            <person name="Yandava C."/>
            <person name="Burger G."/>
            <person name="Gray M.W."/>
            <person name="Holland P.W.H."/>
            <person name="King N."/>
            <person name="Lang F.B.F."/>
            <person name="Roger A.J."/>
            <person name="Ruiz-Trillo I."/>
            <person name="Haas B."/>
            <person name="Nusbaum C."/>
            <person name="Birren B."/>
        </authorList>
    </citation>
    <scope>NUCLEOTIDE SEQUENCE [LARGE SCALE GENOMIC DNA]</scope>
    <source>
        <strain evidence="2 3">JP610</strain>
    </source>
</reference>
<feature type="region of interest" description="Disordered" evidence="1">
    <location>
        <begin position="360"/>
        <end position="380"/>
    </location>
</feature>
<feature type="region of interest" description="Disordered" evidence="1">
    <location>
        <begin position="1"/>
        <end position="140"/>
    </location>
</feature>
<feature type="compositionally biased region" description="Low complexity" evidence="1">
    <location>
        <begin position="54"/>
        <end position="120"/>
    </location>
</feature>
<proteinExistence type="predicted"/>
<accession>A0A0L0FWL1</accession>
<name>A0A0L0FWL1_9EUKA</name>
<organism evidence="2 3">
    <name type="scientific">Sphaeroforma arctica JP610</name>
    <dbReference type="NCBI Taxonomy" id="667725"/>
    <lineage>
        <taxon>Eukaryota</taxon>
        <taxon>Ichthyosporea</taxon>
        <taxon>Ichthyophonida</taxon>
        <taxon>Sphaeroforma</taxon>
    </lineage>
</organism>
<dbReference type="RefSeq" id="XP_014154853.1">
    <property type="nucleotide sequence ID" value="XM_014299378.1"/>
</dbReference>
<evidence type="ECO:0000313" key="2">
    <source>
        <dbReference type="EMBL" id="KNC80951.1"/>
    </source>
</evidence>
<keyword evidence="3" id="KW-1185">Reference proteome</keyword>
<feature type="compositionally biased region" description="Polar residues" evidence="1">
    <location>
        <begin position="368"/>
        <end position="380"/>
    </location>
</feature>
<dbReference type="Proteomes" id="UP000054560">
    <property type="component" value="Unassembled WGS sequence"/>
</dbReference>
<dbReference type="GeneID" id="25907204"/>
<feature type="region of interest" description="Disordered" evidence="1">
    <location>
        <begin position="181"/>
        <end position="203"/>
    </location>
</feature>
<sequence>MERQQKPVDAEFGTTRDLDLQQLKEISRRPTKHMRAASQDAQLHKHGATLQHYSNNINNPNNSNASNVSHNSNNSNTSNASHNSNNSNTSNASHNSNNSNTSNASHNSNNSNTSNNANISGPNKHMGRGVSVAGEPPNTHLRAPLISAQTDTQAPTTPPALLTLGHGGLRREHDLCDAATSVTAPTPTPGGSPSMGRYSHSTEADGTHHTLAHAENSAAARAEADERTSVQRQAHAQSPTLLKTGRDQTVPVSMHPLYETSDNGDSLLGREQYISSKRACTRSMDNSWLAAVPVNGPATMAFGAVDYSAHADGRWSRQSSGADGKETDVLSAIILALRNDDHGNALRIAQERLHQLASLEGVELGSRRPQTSTTEPSSSD</sequence>
<feature type="compositionally biased region" description="Low complexity" evidence="1">
    <location>
        <begin position="181"/>
        <end position="196"/>
    </location>
</feature>
<protein>
    <submittedName>
        <fullName evidence="2">Uncharacterized protein</fullName>
    </submittedName>
</protein>
<dbReference type="EMBL" id="KQ242086">
    <property type="protein sequence ID" value="KNC80951.1"/>
    <property type="molecule type" value="Genomic_DNA"/>
</dbReference>
<evidence type="ECO:0000256" key="1">
    <source>
        <dbReference type="SAM" id="MobiDB-lite"/>
    </source>
</evidence>
<feature type="region of interest" description="Disordered" evidence="1">
    <location>
        <begin position="216"/>
        <end position="239"/>
    </location>
</feature>
<feature type="compositionally biased region" description="Basic and acidic residues" evidence="1">
    <location>
        <begin position="1"/>
        <end position="19"/>
    </location>
</feature>
<gene>
    <name evidence="2" type="ORF">SARC_06700</name>
</gene>
<feature type="compositionally biased region" description="Polar residues" evidence="1">
    <location>
        <begin position="230"/>
        <end position="239"/>
    </location>
</feature>